<dbReference type="SUPFAM" id="SSF51905">
    <property type="entry name" value="FAD/NAD(P)-binding domain"/>
    <property type="match status" value="1"/>
</dbReference>
<proteinExistence type="predicted"/>
<evidence type="ECO:0000313" key="2">
    <source>
        <dbReference type="Proteomes" id="UP001458880"/>
    </source>
</evidence>
<dbReference type="EMBL" id="JASPKY010000206">
    <property type="protein sequence ID" value="KAK9720887.1"/>
    <property type="molecule type" value="Genomic_DNA"/>
</dbReference>
<accession>A0AAW1KKR0</accession>
<evidence type="ECO:0000313" key="1">
    <source>
        <dbReference type="EMBL" id="KAK9720887.1"/>
    </source>
</evidence>
<gene>
    <name evidence="1" type="ORF">QE152_g21868</name>
</gene>
<dbReference type="PANTHER" id="PTHR10632">
    <property type="entry name" value="SULFIDE:QUINONE OXIDOREDUCTASE"/>
    <property type="match status" value="1"/>
</dbReference>
<dbReference type="GO" id="GO:0070221">
    <property type="term" value="P:sulfide oxidation, using sulfide:quinone oxidoreductase"/>
    <property type="evidence" value="ECO:0007669"/>
    <property type="project" value="TreeGrafter"/>
</dbReference>
<dbReference type="Gene3D" id="3.50.50.60">
    <property type="entry name" value="FAD/NAD(P)-binding domain"/>
    <property type="match status" value="2"/>
</dbReference>
<keyword evidence="2" id="KW-1185">Reference proteome</keyword>
<protein>
    <submittedName>
        <fullName evidence="1">Uncharacterized protein</fullName>
    </submittedName>
</protein>
<reference evidence="1 2" key="1">
    <citation type="journal article" date="2024" name="BMC Genomics">
        <title>De novo assembly and annotation of Popillia japonica's genome with initial clues to its potential as an invasive pest.</title>
        <authorList>
            <person name="Cucini C."/>
            <person name="Boschi S."/>
            <person name="Funari R."/>
            <person name="Cardaioli E."/>
            <person name="Iannotti N."/>
            <person name="Marturano G."/>
            <person name="Paoli F."/>
            <person name="Bruttini M."/>
            <person name="Carapelli A."/>
            <person name="Frati F."/>
            <person name="Nardi F."/>
        </authorList>
    </citation>
    <scope>NUCLEOTIDE SEQUENCE [LARGE SCALE GENOMIC DNA]</scope>
    <source>
        <strain evidence="1">DMR45628</strain>
    </source>
</reference>
<comment type="caution">
    <text evidence="1">The sequence shown here is derived from an EMBL/GenBank/DDBJ whole genome shotgun (WGS) entry which is preliminary data.</text>
</comment>
<dbReference type="Proteomes" id="UP001458880">
    <property type="component" value="Unassembled WGS sequence"/>
</dbReference>
<dbReference type="GO" id="GO:0071949">
    <property type="term" value="F:FAD binding"/>
    <property type="evidence" value="ECO:0007669"/>
    <property type="project" value="TreeGrafter"/>
</dbReference>
<dbReference type="InterPro" id="IPR015904">
    <property type="entry name" value="Sulphide_quinone_reductase"/>
</dbReference>
<dbReference type="InterPro" id="IPR036188">
    <property type="entry name" value="FAD/NAD-bd_sf"/>
</dbReference>
<name>A0AAW1KKR0_POPJA</name>
<organism evidence="1 2">
    <name type="scientific">Popillia japonica</name>
    <name type="common">Japanese beetle</name>
    <dbReference type="NCBI Taxonomy" id="7064"/>
    <lineage>
        <taxon>Eukaryota</taxon>
        <taxon>Metazoa</taxon>
        <taxon>Ecdysozoa</taxon>
        <taxon>Arthropoda</taxon>
        <taxon>Hexapoda</taxon>
        <taxon>Insecta</taxon>
        <taxon>Pterygota</taxon>
        <taxon>Neoptera</taxon>
        <taxon>Endopterygota</taxon>
        <taxon>Coleoptera</taxon>
        <taxon>Polyphaga</taxon>
        <taxon>Scarabaeiformia</taxon>
        <taxon>Scarabaeidae</taxon>
        <taxon>Rutelinae</taxon>
        <taxon>Popillia</taxon>
    </lineage>
</organism>
<dbReference type="AlphaFoldDB" id="A0AAW1KKR0"/>
<dbReference type="GO" id="GO:0005739">
    <property type="term" value="C:mitochondrion"/>
    <property type="evidence" value="ECO:0007669"/>
    <property type="project" value="TreeGrafter"/>
</dbReference>
<sequence length="295" mass="33776">MILAVGLQLCIQRVKGLSGALDDFRNVCTIYSPKYAEKTFKCLKDFNRGVALFTCPKTPIKCLSASLKICFIAEDYFRRNDKACEAEILYCSGLRKIFPVEVYEKTILKVIKHPIRYAARHTSDELRRSSADLQGIMHVTPPMSCAEVLRTCKELSNKYGYADVNLQTLQHKMYPNIFGLGDCTPGITNKTSSAVGAQSQIVYQNVLSIFRGKYPIAHYDGYTACPVVTGYGTCILTEFDYNNKPCESFPWKQNSESRLNYFLKRNVLGKLYWRYNVKGKSNFNRNLLKMFKFRR</sequence>
<dbReference type="PANTHER" id="PTHR10632:SF2">
    <property type="entry name" value="SULFIDE:QUINONE OXIDOREDUCTASE, MITOCHONDRIAL"/>
    <property type="match status" value="1"/>
</dbReference>
<dbReference type="GO" id="GO:0070224">
    <property type="term" value="F:sulfide:quinone oxidoreductase activity"/>
    <property type="evidence" value="ECO:0007669"/>
    <property type="project" value="TreeGrafter"/>
</dbReference>